<dbReference type="Pfam" id="PF01584">
    <property type="entry name" value="CheW"/>
    <property type="match status" value="1"/>
</dbReference>
<dbReference type="RefSeq" id="WP_166062689.1">
    <property type="nucleotide sequence ID" value="NZ_CP049889.1"/>
</dbReference>
<evidence type="ECO:0000313" key="2">
    <source>
        <dbReference type="EMBL" id="QIK51632.1"/>
    </source>
</evidence>
<dbReference type="AlphaFoldDB" id="A0A6G7WHA7"/>
<dbReference type="GeneID" id="94552815"/>
<dbReference type="SUPFAM" id="SSF50341">
    <property type="entry name" value="CheW-like"/>
    <property type="match status" value="1"/>
</dbReference>
<dbReference type="InterPro" id="IPR036061">
    <property type="entry name" value="CheW-like_dom_sf"/>
</dbReference>
<evidence type="ECO:0000313" key="3">
    <source>
        <dbReference type="Proteomes" id="UP000501830"/>
    </source>
</evidence>
<dbReference type="PANTHER" id="PTHR22617">
    <property type="entry name" value="CHEMOTAXIS SENSOR HISTIDINE KINASE-RELATED"/>
    <property type="match status" value="1"/>
</dbReference>
<dbReference type="KEGG" id="jpo:G7058_05945"/>
<feature type="domain" description="CheW-like" evidence="1">
    <location>
        <begin position="1"/>
        <end position="139"/>
    </location>
</feature>
<dbReference type="GO" id="GO:0005829">
    <property type="term" value="C:cytosol"/>
    <property type="evidence" value="ECO:0007669"/>
    <property type="project" value="TreeGrafter"/>
</dbReference>
<proteinExistence type="predicted"/>
<dbReference type="InterPro" id="IPR002545">
    <property type="entry name" value="CheW-lke_dom"/>
</dbReference>
<dbReference type="GO" id="GO:0007165">
    <property type="term" value="P:signal transduction"/>
    <property type="evidence" value="ECO:0007669"/>
    <property type="project" value="InterPro"/>
</dbReference>
<sequence length="141" mass="15797">MQLVIFSLQDKLYGMPSVAVEEITGAVSWTAVPKAPLWLLGLINLRGNVISLLHYERFMNIEDKTENNEELCYNNTIIIKHNGKQVALAVDKVHEVIDINEDDIQLPVEGEGIFRGVFSQKDAVISLIRLSTLFSKNEGSN</sequence>
<name>A0A6G7WHA7_9LACT</name>
<evidence type="ECO:0000259" key="1">
    <source>
        <dbReference type="PROSITE" id="PS50851"/>
    </source>
</evidence>
<gene>
    <name evidence="2" type="ORF">G7058_05945</name>
</gene>
<protein>
    <submittedName>
        <fullName evidence="2">Chemotaxis protein CheW</fullName>
    </submittedName>
</protein>
<dbReference type="PANTHER" id="PTHR22617:SF23">
    <property type="entry name" value="CHEMOTAXIS PROTEIN CHEW"/>
    <property type="match status" value="1"/>
</dbReference>
<dbReference type="Proteomes" id="UP000501830">
    <property type="component" value="Chromosome"/>
</dbReference>
<organism evidence="2 3">
    <name type="scientific">Jeotgalibaca porci</name>
    <dbReference type="NCBI Taxonomy" id="1868793"/>
    <lineage>
        <taxon>Bacteria</taxon>
        <taxon>Bacillati</taxon>
        <taxon>Bacillota</taxon>
        <taxon>Bacilli</taxon>
        <taxon>Lactobacillales</taxon>
        <taxon>Carnobacteriaceae</taxon>
        <taxon>Jeotgalibaca</taxon>
    </lineage>
</organism>
<dbReference type="GO" id="GO:0006935">
    <property type="term" value="P:chemotaxis"/>
    <property type="evidence" value="ECO:0007669"/>
    <property type="project" value="InterPro"/>
</dbReference>
<dbReference type="SMART" id="SM00260">
    <property type="entry name" value="CheW"/>
    <property type="match status" value="1"/>
</dbReference>
<reference evidence="2 3" key="1">
    <citation type="journal article" date="2017" name="Int. J. Syst. Evol. Microbiol.">
        <title>Jeotgalibaca porci sp. nov. and Jeotgalibaca arthritidis sp. nov., isolated from pigs, and emended description of the genus Jeotgalibaca.</title>
        <authorList>
            <person name="Zamora L."/>
            <person name="Perez-Sancho M."/>
            <person name="Dominguez L."/>
            <person name="Fernandez-Garayzabal J.F."/>
            <person name="Vela A.I."/>
        </authorList>
    </citation>
    <scope>NUCLEOTIDE SEQUENCE [LARGE SCALE GENOMIC DNA]</scope>
    <source>
        <strain evidence="2 3">CCUG 69148</strain>
    </source>
</reference>
<dbReference type="Gene3D" id="2.30.30.40">
    <property type="entry name" value="SH3 Domains"/>
    <property type="match status" value="1"/>
</dbReference>
<dbReference type="PROSITE" id="PS50851">
    <property type="entry name" value="CHEW"/>
    <property type="match status" value="1"/>
</dbReference>
<accession>A0A6G7WHA7</accession>
<dbReference type="InterPro" id="IPR039315">
    <property type="entry name" value="CheW"/>
</dbReference>
<keyword evidence="3" id="KW-1185">Reference proteome</keyword>
<dbReference type="Gene3D" id="2.40.50.180">
    <property type="entry name" value="CheA-289, Domain 4"/>
    <property type="match status" value="1"/>
</dbReference>
<dbReference type="EMBL" id="CP049889">
    <property type="protein sequence ID" value="QIK51632.1"/>
    <property type="molecule type" value="Genomic_DNA"/>
</dbReference>